<dbReference type="EMBL" id="LAZR01023242">
    <property type="protein sequence ID" value="KKL79176.1"/>
    <property type="molecule type" value="Genomic_DNA"/>
</dbReference>
<gene>
    <name evidence="2" type="ORF">LCGC14_2017440</name>
</gene>
<organism evidence="2">
    <name type="scientific">marine sediment metagenome</name>
    <dbReference type="NCBI Taxonomy" id="412755"/>
    <lineage>
        <taxon>unclassified sequences</taxon>
        <taxon>metagenomes</taxon>
        <taxon>ecological metagenomes</taxon>
    </lineage>
</organism>
<proteinExistence type="predicted"/>
<dbReference type="PANTHER" id="PTHR43415">
    <property type="entry name" value="SPERMIDINE N(1)-ACETYLTRANSFERASE"/>
    <property type="match status" value="1"/>
</dbReference>
<accession>A0A0F9FL05</accession>
<dbReference type="InterPro" id="IPR016181">
    <property type="entry name" value="Acyl_CoA_acyltransferase"/>
</dbReference>
<name>A0A0F9FL05_9ZZZZ</name>
<dbReference type="InterPro" id="IPR000182">
    <property type="entry name" value="GNAT_dom"/>
</dbReference>
<dbReference type="Pfam" id="PF13302">
    <property type="entry name" value="Acetyltransf_3"/>
    <property type="match status" value="1"/>
</dbReference>
<sequence>MSIEFRQIEKEDLPQLRDWRNQERIRKNTREYKLLTMANQEEWFRRVSIERKDDMFLIEDLIPVKDYGAEVKPVGMCGLTNINWKDRHAEFSYYSGLENPFKNGKIAMRVYNFLKKKAFDEFNLNRLWGEIFSCNQPALKLAYKNGLSNEGVLRQTYFWGGKYWDSIIVSILAKEYHANGKDHISDWRDGQYGEMLYPNGPKR</sequence>
<comment type="caution">
    <text evidence="2">The sequence shown here is derived from an EMBL/GenBank/DDBJ whole genome shotgun (WGS) entry which is preliminary data.</text>
</comment>
<protein>
    <recommendedName>
        <fullName evidence="1">N-acetyltransferase domain-containing protein</fullName>
    </recommendedName>
</protein>
<dbReference type="GO" id="GO:0016747">
    <property type="term" value="F:acyltransferase activity, transferring groups other than amino-acyl groups"/>
    <property type="evidence" value="ECO:0007669"/>
    <property type="project" value="InterPro"/>
</dbReference>
<dbReference type="SUPFAM" id="SSF55729">
    <property type="entry name" value="Acyl-CoA N-acyltransferases (Nat)"/>
    <property type="match status" value="1"/>
</dbReference>
<dbReference type="AlphaFoldDB" id="A0A0F9FL05"/>
<feature type="domain" description="N-acetyltransferase" evidence="1">
    <location>
        <begin position="3"/>
        <end position="170"/>
    </location>
</feature>
<dbReference type="Gene3D" id="3.40.630.30">
    <property type="match status" value="1"/>
</dbReference>
<evidence type="ECO:0000259" key="1">
    <source>
        <dbReference type="PROSITE" id="PS51186"/>
    </source>
</evidence>
<evidence type="ECO:0000313" key="2">
    <source>
        <dbReference type="EMBL" id="KKL79176.1"/>
    </source>
</evidence>
<dbReference type="PANTHER" id="PTHR43415:SF3">
    <property type="entry name" value="GNAT-FAMILY ACETYLTRANSFERASE"/>
    <property type="match status" value="1"/>
</dbReference>
<reference evidence="2" key="1">
    <citation type="journal article" date="2015" name="Nature">
        <title>Complex archaea that bridge the gap between prokaryotes and eukaryotes.</title>
        <authorList>
            <person name="Spang A."/>
            <person name="Saw J.H."/>
            <person name="Jorgensen S.L."/>
            <person name="Zaremba-Niedzwiedzka K."/>
            <person name="Martijn J."/>
            <person name="Lind A.E."/>
            <person name="van Eijk R."/>
            <person name="Schleper C."/>
            <person name="Guy L."/>
            <person name="Ettema T.J."/>
        </authorList>
    </citation>
    <scope>NUCLEOTIDE SEQUENCE</scope>
</reference>
<dbReference type="PROSITE" id="PS51186">
    <property type="entry name" value="GNAT"/>
    <property type="match status" value="1"/>
</dbReference>